<name>A0A6I3T287_9BURK</name>
<dbReference type="Proteomes" id="UP000622638">
    <property type="component" value="Unassembled WGS sequence"/>
</dbReference>
<dbReference type="CDD" id="cd11524">
    <property type="entry name" value="SYLF"/>
    <property type="match status" value="1"/>
</dbReference>
<dbReference type="Pfam" id="PF04366">
    <property type="entry name" value="Ysc84"/>
    <property type="match status" value="1"/>
</dbReference>
<dbReference type="GO" id="GO:0035091">
    <property type="term" value="F:phosphatidylinositol binding"/>
    <property type="evidence" value="ECO:0007669"/>
    <property type="project" value="TreeGrafter"/>
</dbReference>
<organism evidence="5 6">
    <name type="scientific">Pseudoduganella buxea</name>
    <dbReference type="NCBI Taxonomy" id="1949069"/>
    <lineage>
        <taxon>Bacteria</taxon>
        <taxon>Pseudomonadati</taxon>
        <taxon>Pseudomonadota</taxon>
        <taxon>Betaproteobacteria</taxon>
        <taxon>Burkholderiales</taxon>
        <taxon>Oxalobacteraceae</taxon>
        <taxon>Telluria group</taxon>
        <taxon>Pseudoduganella</taxon>
    </lineage>
</organism>
<evidence type="ECO:0000256" key="2">
    <source>
        <dbReference type="SAM" id="SignalP"/>
    </source>
</evidence>
<dbReference type="PANTHER" id="PTHR15629">
    <property type="entry name" value="SH3YL1 PROTEIN"/>
    <property type="match status" value="1"/>
</dbReference>
<reference evidence="7" key="2">
    <citation type="journal article" date="2019" name="Int. J. Syst. Evol. Microbiol.">
        <title>The Global Catalogue of Microorganisms (GCM) 10K type strain sequencing project: providing services to taxonomists for standard genome sequencing and annotation.</title>
        <authorList>
            <consortium name="The Broad Institute Genomics Platform"/>
            <consortium name="The Broad Institute Genome Sequencing Center for Infectious Disease"/>
            <person name="Wu L."/>
            <person name="Ma J."/>
        </authorList>
    </citation>
    <scope>NUCLEOTIDE SEQUENCE [LARGE SCALE GENOMIC DNA]</scope>
    <source>
        <strain evidence="7">CGMCC 1.15931</strain>
    </source>
</reference>
<evidence type="ECO:0000313" key="4">
    <source>
        <dbReference type="EMBL" id="GGC13387.1"/>
    </source>
</evidence>
<reference evidence="4" key="4">
    <citation type="submission" date="2024-05" db="EMBL/GenBank/DDBJ databases">
        <authorList>
            <person name="Sun Q."/>
            <person name="Zhou Y."/>
        </authorList>
    </citation>
    <scope>NUCLEOTIDE SEQUENCE</scope>
    <source>
        <strain evidence="4">CGMCC 1.15931</strain>
    </source>
</reference>
<sequence length="249" mass="25603">MSALHRTVMTIAAAAAVLGLGAATAAGQATPRADTASGDNTSTRAERQEATASRHVTDAVAVVRALDAEPRMRTLLQQCKGVFIVPNYGRAALAVGASGGTGILVVRRAGGEWSSPAFYNMGGLSIGLQAGAQGGSLALLLMNDKAVNEFVKKNNFSLNAKAGLTVINWSRMAQGSAGTGDVVAWSGTKGLFGDLATVEINDVRYNQNLTNAYYRRTLAVSDVIGGAAANAQAEPLIRELANVGGRAAQ</sequence>
<keyword evidence="7" id="KW-1185">Reference proteome</keyword>
<feature type="region of interest" description="Disordered" evidence="1">
    <location>
        <begin position="28"/>
        <end position="53"/>
    </location>
</feature>
<feature type="chain" id="PRO_5026132189" description="Ysc84 actin-binding domain-containing protein" evidence="2">
    <location>
        <begin position="26"/>
        <end position="249"/>
    </location>
</feature>
<dbReference type="EMBL" id="BMKG01000017">
    <property type="protein sequence ID" value="GGC13387.1"/>
    <property type="molecule type" value="Genomic_DNA"/>
</dbReference>
<reference evidence="4" key="1">
    <citation type="journal article" date="2014" name="Int. J. Syst. Evol. Microbiol.">
        <title>Complete genome of a new Firmicutes species belonging to the dominant human colonic microbiota ('Ruminococcus bicirculans') reveals two chromosomes and a selective capacity to utilize plant glucans.</title>
        <authorList>
            <consortium name="NISC Comparative Sequencing Program"/>
            <person name="Wegmann U."/>
            <person name="Louis P."/>
            <person name="Goesmann A."/>
            <person name="Henrissat B."/>
            <person name="Duncan S.H."/>
            <person name="Flint H.J."/>
        </authorList>
    </citation>
    <scope>NUCLEOTIDE SEQUENCE</scope>
    <source>
        <strain evidence="4">CGMCC 1.15931</strain>
    </source>
</reference>
<dbReference type="Proteomes" id="UP000430634">
    <property type="component" value="Unassembled WGS sequence"/>
</dbReference>
<dbReference type="PANTHER" id="PTHR15629:SF2">
    <property type="entry name" value="SH3 DOMAIN-CONTAINING YSC84-LIKE PROTEIN 1"/>
    <property type="match status" value="1"/>
</dbReference>
<dbReference type="EMBL" id="WNKZ01000100">
    <property type="protein sequence ID" value="MTV55740.1"/>
    <property type="molecule type" value="Genomic_DNA"/>
</dbReference>
<feature type="domain" description="Ysc84 actin-binding" evidence="3">
    <location>
        <begin position="123"/>
        <end position="241"/>
    </location>
</feature>
<gene>
    <name evidence="4" type="ORF">GCM10011572_38490</name>
    <name evidence="5" type="ORF">GM672_23735</name>
</gene>
<proteinExistence type="predicted"/>
<feature type="signal peptide" evidence="2">
    <location>
        <begin position="1"/>
        <end position="25"/>
    </location>
</feature>
<evidence type="ECO:0000313" key="5">
    <source>
        <dbReference type="EMBL" id="MTV55740.1"/>
    </source>
</evidence>
<evidence type="ECO:0000256" key="1">
    <source>
        <dbReference type="SAM" id="MobiDB-lite"/>
    </source>
</evidence>
<dbReference type="InterPro" id="IPR007461">
    <property type="entry name" value="Ysc84_actin-binding"/>
</dbReference>
<dbReference type="InterPro" id="IPR051702">
    <property type="entry name" value="SH3_domain_YSC84-like"/>
</dbReference>
<keyword evidence="2" id="KW-0732">Signal</keyword>
<evidence type="ECO:0000313" key="6">
    <source>
        <dbReference type="Proteomes" id="UP000430634"/>
    </source>
</evidence>
<dbReference type="RefSeq" id="WP_155473001.1">
    <property type="nucleotide sequence ID" value="NZ_BMKG01000017.1"/>
</dbReference>
<evidence type="ECO:0000259" key="3">
    <source>
        <dbReference type="Pfam" id="PF04366"/>
    </source>
</evidence>
<reference evidence="5 6" key="3">
    <citation type="submission" date="2019-11" db="EMBL/GenBank/DDBJ databases">
        <title>Type strains purchased from KCTC, JCM and DSMZ.</title>
        <authorList>
            <person name="Lu H."/>
        </authorList>
    </citation>
    <scope>NUCLEOTIDE SEQUENCE [LARGE SCALE GENOMIC DNA]</scope>
    <source>
        <strain evidence="5 6">KCTC 52429</strain>
    </source>
</reference>
<dbReference type="OrthoDB" id="9782434at2"/>
<accession>A0A6I3T287</accession>
<protein>
    <recommendedName>
        <fullName evidence="3">Ysc84 actin-binding domain-containing protein</fullName>
    </recommendedName>
</protein>
<evidence type="ECO:0000313" key="7">
    <source>
        <dbReference type="Proteomes" id="UP000622638"/>
    </source>
</evidence>
<comment type="caution">
    <text evidence="5">The sequence shown here is derived from an EMBL/GenBank/DDBJ whole genome shotgun (WGS) entry which is preliminary data.</text>
</comment>
<dbReference type="AlphaFoldDB" id="A0A6I3T287"/>